<sequence length="212" mass="24532">MKQYSRQAMLTTHQLEDTPATDMGKMQKDLRLMEAICKHPQLYDKTHSEYLNQKAKGPIWQSIAQETGFDDMKSAQSRWRSIRNAYFASHKRAQSGSDGEATSKYIYAKELSFLHWGAEQKAAHRTFLDYEKLDYEDKPNTQQMNGTMETFSVNVADTTLLSVVDPKPQSDAEWHQFGSHVGSFLARLPDNKKKRELCIKIEQLMLEYEPDE</sequence>
<protein>
    <submittedName>
        <fullName evidence="2">Alcohol dehydrogenase transcription factor myb/SANT-like domain-containing protein</fullName>
    </submittedName>
</protein>
<dbReference type="AlphaFoldDB" id="A0AAD4MT59"/>
<dbReference type="Proteomes" id="UP001201812">
    <property type="component" value="Unassembled WGS sequence"/>
</dbReference>
<dbReference type="PROSITE" id="PS51029">
    <property type="entry name" value="MADF"/>
    <property type="match status" value="1"/>
</dbReference>
<dbReference type="Pfam" id="PF10545">
    <property type="entry name" value="MADF_DNA_bdg"/>
    <property type="match status" value="1"/>
</dbReference>
<feature type="domain" description="MADF" evidence="1">
    <location>
        <begin position="31"/>
        <end position="119"/>
    </location>
</feature>
<evidence type="ECO:0000259" key="1">
    <source>
        <dbReference type="PROSITE" id="PS51029"/>
    </source>
</evidence>
<gene>
    <name evidence="2" type="ORF">DdX_16411</name>
</gene>
<dbReference type="GO" id="GO:0005667">
    <property type="term" value="C:transcription regulator complex"/>
    <property type="evidence" value="ECO:0007669"/>
    <property type="project" value="TreeGrafter"/>
</dbReference>
<name>A0AAD4MT59_9BILA</name>
<dbReference type="GO" id="GO:0005634">
    <property type="term" value="C:nucleus"/>
    <property type="evidence" value="ECO:0007669"/>
    <property type="project" value="TreeGrafter"/>
</dbReference>
<keyword evidence="3" id="KW-1185">Reference proteome</keyword>
<dbReference type="GO" id="GO:0006357">
    <property type="term" value="P:regulation of transcription by RNA polymerase II"/>
    <property type="evidence" value="ECO:0007669"/>
    <property type="project" value="TreeGrafter"/>
</dbReference>
<comment type="caution">
    <text evidence="2">The sequence shown here is derived from an EMBL/GenBank/DDBJ whole genome shotgun (WGS) entry which is preliminary data.</text>
</comment>
<dbReference type="PANTHER" id="PTHR12243">
    <property type="entry name" value="MADF DOMAIN TRANSCRIPTION FACTOR"/>
    <property type="match status" value="1"/>
</dbReference>
<evidence type="ECO:0000313" key="2">
    <source>
        <dbReference type="EMBL" id="KAI1700915.1"/>
    </source>
</evidence>
<dbReference type="InterPro" id="IPR039353">
    <property type="entry name" value="TF_Adf1"/>
</dbReference>
<dbReference type="InterPro" id="IPR006578">
    <property type="entry name" value="MADF-dom"/>
</dbReference>
<organism evidence="2 3">
    <name type="scientific">Ditylenchus destructor</name>
    <dbReference type="NCBI Taxonomy" id="166010"/>
    <lineage>
        <taxon>Eukaryota</taxon>
        <taxon>Metazoa</taxon>
        <taxon>Ecdysozoa</taxon>
        <taxon>Nematoda</taxon>
        <taxon>Chromadorea</taxon>
        <taxon>Rhabditida</taxon>
        <taxon>Tylenchina</taxon>
        <taxon>Tylenchomorpha</taxon>
        <taxon>Sphaerularioidea</taxon>
        <taxon>Anguinidae</taxon>
        <taxon>Anguininae</taxon>
        <taxon>Ditylenchus</taxon>
    </lineage>
</organism>
<reference evidence="2" key="1">
    <citation type="submission" date="2022-01" db="EMBL/GenBank/DDBJ databases">
        <title>Genome Sequence Resource for Two Populations of Ditylenchus destructor, the Migratory Endoparasitic Phytonematode.</title>
        <authorList>
            <person name="Zhang H."/>
            <person name="Lin R."/>
            <person name="Xie B."/>
        </authorList>
    </citation>
    <scope>NUCLEOTIDE SEQUENCE</scope>
    <source>
        <strain evidence="2">BazhouSP</strain>
    </source>
</reference>
<proteinExistence type="predicted"/>
<evidence type="ECO:0000313" key="3">
    <source>
        <dbReference type="Proteomes" id="UP001201812"/>
    </source>
</evidence>
<accession>A0AAD4MT59</accession>
<dbReference type="SMART" id="SM00595">
    <property type="entry name" value="MADF"/>
    <property type="match status" value="1"/>
</dbReference>
<dbReference type="PANTHER" id="PTHR12243:SF64">
    <property type="entry name" value="DORSAL INTERACTING PROTEIN 3-RELATED"/>
    <property type="match status" value="1"/>
</dbReference>
<dbReference type="EMBL" id="JAKKPZ010000131">
    <property type="protein sequence ID" value="KAI1700915.1"/>
    <property type="molecule type" value="Genomic_DNA"/>
</dbReference>